<evidence type="ECO:0000259" key="7">
    <source>
        <dbReference type="PROSITE" id="PS51230"/>
    </source>
</evidence>
<accession>I0ZAQ8</accession>
<comment type="caution">
    <text evidence="8">The sequence shown here is derived from an EMBL/GenBank/DDBJ whole genome shotgun (WGS) entry which is preliminary data.</text>
</comment>
<evidence type="ECO:0000256" key="4">
    <source>
        <dbReference type="ARBA" id="ARBA00023212"/>
    </source>
</evidence>
<dbReference type="SUPFAM" id="SSF140612">
    <property type="entry name" value="EB1 dimerisation domain-like"/>
    <property type="match status" value="1"/>
</dbReference>
<evidence type="ECO:0000256" key="2">
    <source>
        <dbReference type="ARBA" id="ARBA00022490"/>
    </source>
</evidence>
<dbReference type="GeneID" id="17045742"/>
<dbReference type="RefSeq" id="XP_005652271.1">
    <property type="nucleotide sequence ID" value="XM_005652214.1"/>
</dbReference>
<dbReference type="STRING" id="574566.I0ZAQ8"/>
<comment type="subcellular location">
    <subcellularLocation>
        <location evidence="1">Cytoplasm</location>
        <location evidence="1">Cytoskeleton</location>
    </subcellularLocation>
</comment>
<protein>
    <recommendedName>
        <fullName evidence="7">EB1 C-terminal domain-containing protein</fullName>
    </recommendedName>
</protein>
<dbReference type="Gene3D" id="1.10.418.10">
    <property type="entry name" value="Calponin-like domain"/>
    <property type="match status" value="2"/>
</dbReference>
<dbReference type="Proteomes" id="UP000007264">
    <property type="component" value="Unassembled WGS sequence"/>
</dbReference>
<dbReference type="EMBL" id="AGSI01000001">
    <property type="protein sequence ID" value="EIE27727.1"/>
    <property type="molecule type" value="Genomic_DNA"/>
</dbReference>
<dbReference type="PANTHER" id="PTHR10623">
    <property type="entry name" value="MICROTUBULE-ASSOCIATED PROTEIN RP/EB FAMILY MEMBER"/>
    <property type="match status" value="1"/>
</dbReference>
<evidence type="ECO:0000256" key="6">
    <source>
        <dbReference type="SAM" id="MobiDB-lite"/>
    </source>
</evidence>
<reference evidence="8 9" key="1">
    <citation type="journal article" date="2012" name="Genome Biol.">
        <title>The genome of the polar eukaryotic microalga coccomyxa subellipsoidea reveals traits of cold adaptation.</title>
        <authorList>
            <person name="Blanc G."/>
            <person name="Agarkova I."/>
            <person name="Grimwood J."/>
            <person name="Kuo A."/>
            <person name="Brueggeman A."/>
            <person name="Dunigan D."/>
            <person name="Gurnon J."/>
            <person name="Ladunga I."/>
            <person name="Lindquist E."/>
            <person name="Lucas S."/>
            <person name="Pangilinan J."/>
            <person name="Proschold T."/>
            <person name="Salamov A."/>
            <person name="Schmutz J."/>
            <person name="Weeks D."/>
            <person name="Yamada T."/>
            <person name="Claverie J.M."/>
            <person name="Grigoriev I."/>
            <person name="Van Etten J."/>
            <person name="Lomsadze A."/>
            <person name="Borodovsky M."/>
        </authorList>
    </citation>
    <scope>NUCLEOTIDE SEQUENCE [LARGE SCALE GENOMIC DNA]</scope>
    <source>
        <strain evidence="8 9">C-169</strain>
    </source>
</reference>
<feature type="domain" description="EB1 C-terminal" evidence="7">
    <location>
        <begin position="166"/>
        <end position="236"/>
    </location>
</feature>
<organism evidence="8 9">
    <name type="scientific">Coccomyxa subellipsoidea (strain C-169)</name>
    <name type="common">Green microalga</name>
    <dbReference type="NCBI Taxonomy" id="574566"/>
    <lineage>
        <taxon>Eukaryota</taxon>
        <taxon>Viridiplantae</taxon>
        <taxon>Chlorophyta</taxon>
        <taxon>core chlorophytes</taxon>
        <taxon>Trebouxiophyceae</taxon>
        <taxon>Trebouxiophyceae incertae sedis</taxon>
        <taxon>Coccomyxaceae</taxon>
        <taxon>Coccomyxa</taxon>
        <taxon>Coccomyxa subellipsoidea</taxon>
    </lineage>
</organism>
<dbReference type="GO" id="GO:0008017">
    <property type="term" value="F:microtubule binding"/>
    <property type="evidence" value="ECO:0007669"/>
    <property type="project" value="InterPro"/>
</dbReference>
<dbReference type="Gene3D" id="1.20.5.1430">
    <property type="match status" value="1"/>
</dbReference>
<dbReference type="GO" id="GO:0005874">
    <property type="term" value="C:microtubule"/>
    <property type="evidence" value="ECO:0007669"/>
    <property type="project" value="UniProtKB-KW"/>
</dbReference>
<dbReference type="InterPro" id="IPR036133">
    <property type="entry name" value="EB1_C_sf"/>
</dbReference>
<dbReference type="InterPro" id="IPR036872">
    <property type="entry name" value="CH_dom_sf"/>
</dbReference>
<dbReference type="SUPFAM" id="SSF47576">
    <property type="entry name" value="Calponin-homology domain, CH-domain"/>
    <property type="match status" value="1"/>
</dbReference>
<keyword evidence="4" id="KW-0206">Cytoskeleton</keyword>
<feature type="region of interest" description="Disordered" evidence="6">
    <location>
        <begin position="102"/>
        <end position="178"/>
    </location>
</feature>
<keyword evidence="3 5" id="KW-0493">Microtubule</keyword>
<feature type="compositionally biased region" description="Low complexity" evidence="6">
    <location>
        <begin position="154"/>
        <end position="168"/>
    </location>
</feature>
<name>I0ZAQ8_COCSC</name>
<sequence>MAQDGTYFVSKKDLLQWINSTLDLNITKIEQVDYNAKTEYDAVNNYKVLQAALLKLGVDKPVDVNKLVKGRPLDNMEFMQWFKAYWDSRLGSQHLNYDAVSRRSHAKSGAPKGAGLKPASQAISRRPTEPQVSTPMGRGADMRRPAVPKENLHAQSTGSTAGSKAAAALRQRSNGHDSSLLSELQVTAATHLEEREFYFAKLRDIEVLCQMDEIKNQPLVPFIERVLYATDNAAAEDAMEEARATFAQ</sequence>
<dbReference type="InterPro" id="IPR004953">
    <property type="entry name" value="EB1_C"/>
</dbReference>
<dbReference type="PROSITE" id="PS51230">
    <property type="entry name" value="EB1_C"/>
    <property type="match status" value="1"/>
</dbReference>
<dbReference type="InterPro" id="IPR027328">
    <property type="entry name" value="MAPRE"/>
</dbReference>
<dbReference type="AlphaFoldDB" id="I0ZAQ8"/>
<evidence type="ECO:0000313" key="9">
    <source>
        <dbReference type="Proteomes" id="UP000007264"/>
    </source>
</evidence>
<keyword evidence="9" id="KW-1185">Reference proteome</keyword>
<dbReference type="Pfam" id="PF03271">
    <property type="entry name" value="EB1"/>
    <property type="match status" value="1"/>
</dbReference>
<evidence type="ECO:0000256" key="3">
    <source>
        <dbReference type="ARBA" id="ARBA00022701"/>
    </source>
</evidence>
<evidence type="ECO:0000256" key="5">
    <source>
        <dbReference type="PROSITE-ProRule" id="PRU00576"/>
    </source>
</evidence>
<gene>
    <name evidence="8" type="ORF">COCSUDRAFT_55712</name>
</gene>
<dbReference type="OrthoDB" id="2119228at2759"/>
<dbReference type="KEGG" id="csl:COCSUDRAFT_55712"/>
<evidence type="ECO:0000256" key="1">
    <source>
        <dbReference type="ARBA" id="ARBA00004245"/>
    </source>
</evidence>
<evidence type="ECO:0000313" key="8">
    <source>
        <dbReference type="EMBL" id="EIE27727.1"/>
    </source>
</evidence>
<dbReference type="eggNOG" id="KOG3000">
    <property type="taxonomic scope" value="Eukaryota"/>
</dbReference>
<proteinExistence type="predicted"/>
<keyword evidence="2" id="KW-0963">Cytoplasm</keyword>